<dbReference type="InterPro" id="IPR016181">
    <property type="entry name" value="Acyl_CoA_acyltransferase"/>
</dbReference>
<gene>
    <name evidence="2" type="ORF">ACFSJ3_14300</name>
</gene>
<dbReference type="RefSeq" id="WP_345339911.1">
    <property type="nucleotide sequence ID" value="NZ_BAABLI010000012.1"/>
</dbReference>
<keyword evidence="3" id="KW-1185">Reference proteome</keyword>
<dbReference type="Pfam" id="PF00583">
    <property type="entry name" value="Acetyltransf_1"/>
    <property type="match status" value="1"/>
</dbReference>
<dbReference type="GO" id="GO:0016746">
    <property type="term" value="F:acyltransferase activity"/>
    <property type="evidence" value="ECO:0007669"/>
    <property type="project" value="UniProtKB-KW"/>
</dbReference>
<accession>A0ABW4XRP9</accession>
<dbReference type="CDD" id="cd04301">
    <property type="entry name" value="NAT_SF"/>
    <property type="match status" value="1"/>
</dbReference>
<dbReference type="EC" id="2.3.1.-" evidence="2"/>
<keyword evidence="2" id="KW-0012">Acyltransferase</keyword>
<dbReference type="PROSITE" id="PS51186">
    <property type="entry name" value="GNAT"/>
    <property type="match status" value="1"/>
</dbReference>
<feature type="domain" description="N-acetyltransferase" evidence="1">
    <location>
        <begin position="8"/>
        <end position="159"/>
    </location>
</feature>
<sequence length="159" mass="18430">MAEPEREIQYLPIEQDDIDHLTSLMAIAFDADAQKFLGQLNAGPEGYNDGRFLRKWALEDSHSLAFKICLHSKPVGAFIVWWEPEGESRLGNIFLAPTHQNQGIGSVAWRFIEQSFPTRRWRLGTPVWNTKNHFFYEKKCGFRRLYTSGSCVVFEKNYV</sequence>
<proteinExistence type="predicted"/>
<protein>
    <submittedName>
        <fullName evidence="2">GNAT family N-acetyltransferase</fullName>
        <ecNumber evidence="2">2.3.1.-</ecNumber>
    </submittedName>
</protein>
<dbReference type="Proteomes" id="UP001597380">
    <property type="component" value="Unassembled WGS sequence"/>
</dbReference>
<keyword evidence="2" id="KW-0808">Transferase</keyword>
<evidence type="ECO:0000313" key="3">
    <source>
        <dbReference type="Proteomes" id="UP001597380"/>
    </source>
</evidence>
<dbReference type="InterPro" id="IPR000182">
    <property type="entry name" value="GNAT_dom"/>
</dbReference>
<comment type="caution">
    <text evidence="2">The sequence shown here is derived from an EMBL/GenBank/DDBJ whole genome shotgun (WGS) entry which is preliminary data.</text>
</comment>
<name>A0ABW4XRP9_9GAMM</name>
<evidence type="ECO:0000259" key="1">
    <source>
        <dbReference type="PROSITE" id="PS51186"/>
    </source>
</evidence>
<evidence type="ECO:0000313" key="2">
    <source>
        <dbReference type="EMBL" id="MFD2097163.1"/>
    </source>
</evidence>
<dbReference type="EMBL" id="JBHUHT010000016">
    <property type="protein sequence ID" value="MFD2097163.1"/>
    <property type="molecule type" value="Genomic_DNA"/>
</dbReference>
<dbReference type="SUPFAM" id="SSF55729">
    <property type="entry name" value="Acyl-CoA N-acyltransferases (Nat)"/>
    <property type="match status" value="1"/>
</dbReference>
<dbReference type="Gene3D" id="3.40.630.30">
    <property type="match status" value="1"/>
</dbReference>
<reference evidence="3" key="1">
    <citation type="journal article" date="2019" name="Int. J. Syst. Evol. Microbiol.">
        <title>The Global Catalogue of Microorganisms (GCM) 10K type strain sequencing project: providing services to taxonomists for standard genome sequencing and annotation.</title>
        <authorList>
            <consortium name="The Broad Institute Genomics Platform"/>
            <consortium name="The Broad Institute Genome Sequencing Center for Infectious Disease"/>
            <person name="Wu L."/>
            <person name="Ma J."/>
        </authorList>
    </citation>
    <scope>NUCLEOTIDE SEQUENCE [LARGE SCALE GENOMIC DNA]</scope>
    <source>
        <strain evidence="3">CGMCC 1.10992</strain>
    </source>
</reference>
<organism evidence="2 3">
    <name type="scientific">Corallincola platygyrae</name>
    <dbReference type="NCBI Taxonomy" id="1193278"/>
    <lineage>
        <taxon>Bacteria</taxon>
        <taxon>Pseudomonadati</taxon>
        <taxon>Pseudomonadota</taxon>
        <taxon>Gammaproteobacteria</taxon>
        <taxon>Alteromonadales</taxon>
        <taxon>Psychromonadaceae</taxon>
        <taxon>Corallincola</taxon>
    </lineage>
</organism>